<gene>
    <name evidence="2" type="ORF">BJY01DRAFT_244698</name>
</gene>
<dbReference type="SUPFAM" id="SSF50494">
    <property type="entry name" value="Trypsin-like serine proteases"/>
    <property type="match status" value="1"/>
</dbReference>
<dbReference type="EMBL" id="JBFXLU010000026">
    <property type="protein sequence ID" value="KAL2852085.1"/>
    <property type="molecule type" value="Genomic_DNA"/>
</dbReference>
<proteinExistence type="predicted"/>
<evidence type="ECO:0000313" key="3">
    <source>
        <dbReference type="Proteomes" id="UP001610446"/>
    </source>
</evidence>
<keyword evidence="3" id="KW-1185">Reference proteome</keyword>
<protein>
    <recommendedName>
        <fullName evidence="4">Trypsin-like cysteine/serine peptidase domain-containing protein</fullName>
    </recommendedName>
</protein>
<organism evidence="2 3">
    <name type="scientific">Aspergillus pseudoustus</name>
    <dbReference type="NCBI Taxonomy" id="1810923"/>
    <lineage>
        <taxon>Eukaryota</taxon>
        <taxon>Fungi</taxon>
        <taxon>Dikarya</taxon>
        <taxon>Ascomycota</taxon>
        <taxon>Pezizomycotina</taxon>
        <taxon>Eurotiomycetes</taxon>
        <taxon>Eurotiomycetidae</taxon>
        <taxon>Eurotiales</taxon>
        <taxon>Aspergillaceae</taxon>
        <taxon>Aspergillus</taxon>
        <taxon>Aspergillus subgen. Nidulantes</taxon>
    </lineage>
</organism>
<evidence type="ECO:0000313" key="2">
    <source>
        <dbReference type="EMBL" id="KAL2852085.1"/>
    </source>
</evidence>
<dbReference type="Proteomes" id="UP001610446">
    <property type="component" value="Unassembled WGS sequence"/>
</dbReference>
<feature type="region of interest" description="Disordered" evidence="1">
    <location>
        <begin position="35"/>
        <end position="58"/>
    </location>
</feature>
<evidence type="ECO:0000256" key="1">
    <source>
        <dbReference type="SAM" id="MobiDB-lite"/>
    </source>
</evidence>
<sequence>MALIANPLYVPAELFVAHPEIVARPSGLFDQIISRTRSRRSHGSSSDETPVPSQDGFVEYDLRAGGPTVCEAPCKTLRMVPEDHPHYAQLRDAASFELLTRLGDMCRAEGITPLDMFFGERHPILDASQRPSLTLMVLADRRSSSQSSWIRTARKLHHYLNNKGISGIPVEILDPRFERNPHIHPCHRNDPIFPVWTQIAEEVLETVGLRGIFTLGCFRIGNDDRATHCPTTILMGVDRISTRDWKAVREAIVHILDSNGLGSVAVIVRQDTSPFRSGEVDSIIAREEDCQRAPSMGAPLSPSLQKYGNGTLGAWVEVQLPGTHTYIPFAITCSHCCFPPEEALPAAGVTVVRKWKAEGVRINDAQAKDKLTVNVPNPTAIRSGIARVNEEITKIEKNKKYKMVQQLKAQDEFIMPQDETTWAGHRKRLGELEEERKLLADFVKNKLYVFGSVFAASGLREVISTTDSSTMSIRNWALVQPKGHRAVGINGVTAPPRTLSFSQLRDFTESLPDHGDDLFKVGRATGFTKGKYHGLRSCTVAKRFVNGLEQEFKTWEHVVSAPGDIFLFPGDSGSLVFNMDGEVVGMLFGGTWCGGVAYFTSTKDLLHDIRKLTGLKDIHIVGGNYSREH</sequence>
<evidence type="ECO:0008006" key="4">
    <source>
        <dbReference type="Google" id="ProtNLM"/>
    </source>
</evidence>
<comment type="caution">
    <text evidence="2">The sequence shown here is derived from an EMBL/GenBank/DDBJ whole genome shotgun (WGS) entry which is preliminary data.</text>
</comment>
<accession>A0ABR4KII5</accession>
<reference evidence="2 3" key="1">
    <citation type="submission" date="2024-07" db="EMBL/GenBank/DDBJ databases">
        <title>Section-level genome sequencing and comparative genomics of Aspergillus sections Usti and Cavernicolus.</title>
        <authorList>
            <consortium name="Lawrence Berkeley National Laboratory"/>
            <person name="Nybo J.L."/>
            <person name="Vesth T.C."/>
            <person name="Theobald S."/>
            <person name="Frisvad J.C."/>
            <person name="Larsen T.O."/>
            <person name="Kjaerboelling I."/>
            <person name="Rothschild-Mancinelli K."/>
            <person name="Lyhne E.K."/>
            <person name="Kogle M.E."/>
            <person name="Barry K."/>
            <person name="Clum A."/>
            <person name="Na H."/>
            <person name="Ledsgaard L."/>
            <person name="Lin J."/>
            <person name="Lipzen A."/>
            <person name="Kuo A."/>
            <person name="Riley R."/>
            <person name="Mondo S."/>
            <person name="Labutti K."/>
            <person name="Haridas S."/>
            <person name="Pangalinan J."/>
            <person name="Salamov A.A."/>
            <person name="Simmons B.A."/>
            <person name="Magnuson J.K."/>
            <person name="Chen J."/>
            <person name="Drula E."/>
            <person name="Henrissat B."/>
            <person name="Wiebenga A."/>
            <person name="Lubbers R.J."/>
            <person name="Gomes A.C."/>
            <person name="Makela M.R."/>
            <person name="Stajich J."/>
            <person name="Grigoriev I.V."/>
            <person name="Mortensen U.H."/>
            <person name="De Vries R.P."/>
            <person name="Baker S.E."/>
            <person name="Andersen M.R."/>
        </authorList>
    </citation>
    <scope>NUCLEOTIDE SEQUENCE [LARGE SCALE GENOMIC DNA]</scope>
    <source>
        <strain evidence="2 3">CBS 123904</strain>
    </source>
</reference>
<dbReference type="InterPro" id="IPR009003">
    <property type="entry name" value="Peptidase_S1_PA"/>
</dbReference>
<name>A0ABR4KII5_9EURO</name>